<dbReference type="EMBL" id="JNFF01000017">
    <property type="protein sequence ID" value="KEQ31329.1"/>
    <property type="molecule type" value="Genomic_DNA"/>
</dbReference>
<comment type="caution">
    <text evidence="1">The sequence shown here is derived from an EMBL/GenBank/DDBJ whole genome shotgun (WGS) entry which is preliminary data.</text>
</comment>
<dbReference type="OrthoDB" id="9781616at2"/>
<evidence type="ECO:0008006" key="3">
    <source>
        <dbReference type="Google" id="ProtNLM"/>
    </source>
</evidence>
<dbReference type="PANTHER" id="PTHR36454">
    <property type="entry name" value="LMO2823 PROTEIN"/>
    <property type="match status" value="1"/>
</dbReference>
<keyword evidence="2" id="KW-1185">Reference proteome</keyword>
<sequence>MPSIKPFRALIPSYHECSVIVTRPLDNYSTGEARLIATENRYSFLHLIDPSLAEPSWRDMRTELIYRKINLTIKEFLDSRKLILQNIPALYIYECVHNGLAQKGIWSLCETDDYLSGAIRKHEVTVERREKQLADYLINTGLDSNPVLITYPPLPAIDQEIDKYSKTPPLIDLLYNDGSKHRLWAVEDKDDIQEIENAIASLDVLYIADGHHRAAAMKGQGQFSAVLMNTSEIKIHEFNRLIKGLNGLTASEIIEKVSEKFELTVSNEPVYPTKIHEIGMYLKGMWYRLIPKFTNFNEKHDLVGNLDVSILQEHILAPVLGISDPRTDARITFQGRITGNTARIQDSVDHGPYSIAFTLFPITVERLLMVADAGLIMPPKSTWIEPKFLVGLLTNYTPNSKSL</sequence>
<dbReference type="InterPro" id="IPR008323">
    <property type="entry name" value="UCP033563"/>
</dbReference>
<dbReference type="eggNOG" id="COG4198">
    <property type="taxonomic scope" value="Bacteria"/>
</dbReference>
<dbReference type="RefSeq" id="WP_037438135.1">
    <property type="nucleotide sequence ID" value="NZ_JNFF01000017.1"/>
</dbReference>
<name>A0A081PKV6_9SPHI</name>
<gene>
    <name evidence="1" type="ORF">N180_07515</name>
</gene>
<dbReference type="PANTHER" id="PTHR36454:SF1">
    <property type="entry name" value="DUF1015 DOMAIN-CONTAINING PROTEIN"/>
    <property type="match status" value="1"/>
</dbReference>
<evidence type="ECO:0000313" key="2">
    <source>
        <dbReference type="Proteomes" id="UP000028007"/>
    </source>
</evidence>
<reference evidence="1 2" key="1">
    <citation type="journal article" date="1992" name="Int. J. Syst. Bacteriol.">
        <title>Sphingobacterium antarcticus sp. nov. a Psychrotrophic Bacterium from the Soils of Schirmacher Oasis, Antarctica.</title>
        <authorList>
            <person name="Shivaji S."/>
            <person name="Ray M.K."/>
            <person name="Rao N.S."/>
            <person name="Saiserr L."/>
            <person name="Jagannadham M.V."/>
            <person name="Kumar G.S."/>
            <person name="Reddy G."/>
            <person name="Bhargava P.M."/>
        </authorList>
    </citation>
    <scope>NUCLEOTIDE SEQUENCE [LARGE SCALE GENOMIC DNA]</scope>
    <source>
        <strain evidence="1 2">4BY</strain>
    </source>
</reference>
<dbReference type="AlphaFoldDB" id="A0A081PKV6"/>
<dbReference type="PIRSF" id="PIRSF033563">
    <property type="entry name" value="UCP033563"/>
    <property type="match status" value="1"/>
</dbReference>
<protein>
    <recommendedName>
        <fullName evidence="3">SpoOJ/ParA/ParB/repB family protein</fullName>
    </recommendedName>
</protein>
<proteinExistence type="predicted"/>
<dbReference type="Proteomes" id="UP000028007">
    <property type="component" value="Unassembled WGS sequence"/>
</dbReference>
<accession>A0A081PKV6</accession>
<dbReference type="Pfam" id="PF06245">
    <property type="entry name" value="DUF1015"/>
    <property type="match status" value="1"/>
</dbReference>
<organism evidence="1 2">
    <name type="scientific">Pedobacter antarcticus 4BY</name>
    <dbReference type="NCBI Taxonomy" id="1358423"/>
    <lineage>
        <taxon>Bacteria</taxon>
        <taxon>Pseudomonadati</taxon>
        <taxon>Bacteroidota</taxon>
        <taxon>Sphingobacteriia</taxon>
        <taxon>Sphingobacteriales</taxon>
        <taxon>Sphingobacteriaceae</taxon>
        <taxon>Pedobacter</taxon>
    </lineage>
</organism>
<evidence type="ECO:0000313" key="1">
    <source>
        <dbReference type="EMBL" id="KEQ31329.1"/>
    </source>
</evidence>